<dbReference type="Gene3D" id="1.20.1740.10">
    <property type="entry name" value="Amino acid/polyamine transporter I"/>
    <property type="match status" value="1"/>
</dbReference>
<feature type="transmembrane region" description="Helical" evidence="5">
    <location>
        <begin position="360"/>
        <end position="385"/>
    </location>
</feature>
<dbReference type="InterPro" id="IPR002293">
    <property type="entry name" value="AA/rel_permease1"/>
</dbReference>
<keyword evidence="7" id="KW-1185">Reference proteome</keyword>
<evidence type="ECO:0000313" key="7">
    <source>
        <dbReference type="Proteomes" id="UP000332487"/>
    </source>
</evidence>
<dbReference type="EMBL" id="GG697241">
    <property type="protein sequence ID" value="EET89737.1"/>
    <property type="molecule type" value="Genomic_DNA"/>
</dbReference>
<feature type="transmembrane region" description="Helical" evidence="5">
    <location>
        <begin position="90"/>
        <end position="112"/>
    </location>
</feature>
<dbReference type="Pfam" id="PF13520">
    <property type="entry name" value="AA_permease_2"/>
    <property type="match status" value="1"/>
</dbReference>
<protein>
    <submittedName>
        <fullName evidence="6">Amino acid permease</fullName>
    </submittedName>
</protein>
<sequence length="506" mass="54438">MKKELSLLQLTIIGIVGAVGTGVLFSAAGMAGDAGPASVISWIIGGLMYASVGYTYVELSRTWPEAGGPTRYSLYTHGRFTNLINAFNDLIWYLFIPPVEALAVVEGLNFLFPTLIAASGAPTLLGAVLGVILLMFFIPFNYFGVRAFGKSTSIFGIIKLVFYLLVGFGIIAIFFNAKNFFGYSGGFAPFGAAGLFLAIPLAMFAYGGIRVVPDYAEEVKNKNILPKAIGYTVLGQTLIYILFSMALIGGITWGVNGLPAAGNWVGVGQIVGNPFIILSNALHNSVLLVLVLIVGIIGPFVTGYVYIGGGSRILFAMGRSKIMNNIVTDITRHSIPYWSIIIFAIVGAIVAFIAAPLPSIYGLITDAVVGGYLGFAVNPVALIVSRRQNSVEHRYKFANIIAPIAFISAALIAFWSGWPSVPYAVLILTIALIIFAIAFKVKEHFINSLWYIFFIAFILLMTYIGDVGALSILNFYVATVVVVLVAGIIFFPWGVYSGLKKPFIMK</sequence>
<dbReference type="InterPro" id="IPR052962">
    <property type="entry name" value="AA_Transporter_AGT"/>
</dbReference>
<keyword evidence="2 5" id="KW-0812">Transmembrane</keyword>
<evidence type="ECO:0000256" key="1">
    <source>
        <dbReference type="ARBA" id="ARBA00004141"/>
    </source>
</evidence>
<dbReference type="GO" id="GO:0016020">
    <property type="term" value="C:membrane"/>
    <property type="evidence" value="ECO:0007669"/>
    <property type="project" value="UniProtKB-SubCell"/>
</dbReference>
<evidence type="ECO:0000256" key="3">
    <source>
        <dbReference type="ARBA" id="ARBA00022989"/>
    </source>
</evidence>
<dbReference type="PANTHER" id="PTHR47547:SF1">
    <property type="entry name" value="ASPARTATE-PROTON SYMPORTER"/>
    <property type="match status" value="1"/>
</dbReference>
<feature type="transmembrane region" description="Helical" evidence="5">
    <location>
        <begin position="448"/>
        <end position="469"/>
    </location>
</feature>
<evidence type="ECO:0000256" key="2">
    <source>
        <dbReference type="ARBA" id="ARBA00022692"/>
    </source>
</evidence>
<name>C7DIG3_MICA2</name>
<feature type="transmembrane region" description="Helical" evidence="5">
    <location>
        <begin position="475"/>
        <end position="496"/>
    </location>
</feature>
<feature type="transmembrane region" description="Helical" evidence="5">
    <location>
        <begin position="157"/>
        <end position="175"/>
    </location>
</feature>
<reference evidence="6 7" key="1">
    <citation type="journal article" date="2009" name="Genome Biol.">
        <title>Community-wide analysis of microbial genome sequence signatures.</title>
        <authorList>
            <person name="Dick G.J."/>
            <person name="Andersson A.F."/>
            <person name="Baker B.J."/>
            <person name="Simmons S.L."/>
            <person name="Thomas B.C."/>
            <person name="Yelton A.P."/>
            <person name="Banfield J.F."/>
        </authorList>
    </citation>
    <scope>NUCLEOTIDE SEQUENCE [LARGE SCALE GENOMIC DNA]</scope>
    <source>
        <strain evidence="6">ARMAN-2</strain>
    </source>
</reference>
<dbReference type="AlphaFoldDB" id="C7DIG3"/>
<evidence type="ECO:0000313" key="6">
    <source>
        <dbReference type="EMBL" id="EET89737.1"/>
    </source>
</evidence>
<accession>C7DIG3</accession>
<feature type="transmembrane region" description="Helical" evidence="5">
    <location>
        <begin position="39"/>
        <end position="57"/>
    </location>
</feature>
<feature type="transmembrane region" description="Helical" evidence="5">
    <location>
        <begin position="421"/>
        <end position="441"/>
    </location>
</feature>
<evidence type="ECO:0000256" key="5">
    <source>
        <dbReference type="SAM" id="Phobius"/>
    </source>
</evidence>
<keyword evidence="4 5" id="KW-0472">Membrane</keyword>
<evidence type="ECO:0000256" key="4">
    <source>
        <dbReference type="ARBA" id="ARBA00023136"/>
    </source>
</evidence>
<dbReference type="PIRSF" id="PIRSF006060">
    <property type="entry name" value="AA_transporter"/>
    <property type="match status" value="1"/>
</dbReference>
<dbReference type="PANTHER" id="PTHR47547">
    <property type="match status" value="1"/>
</dbReference>
<dbReference type="Proteomes" id="UP000332487">
    <property type="component" value="Unassembled WGS sequence"/>
</dbReference>
<feature type="transmembrane region" description="Helical" evidence="5">
    <location>
        <begin position="124"/>
        <end position="145"/>
    </location>
</feature>
<feature type="transmembrane region" description="Helical" evidence="5">
    <location>
        <begin position="335"/>
        <end position="354"/>
    </location>
</feature>
<organism evidence="6 7">
    <name type="scientific">Candidatus Micrarchaeum acidiphilum ARMAN-2</name>
    <dbReference type="NCBI Taxonomy" id="425595"/>
    <lineage>
        <taxon>Archaea</taxon>
        <taxon>Candidatus Micrarchaeota</taxon>
        <taxon>Candidatus Micrarchaeia</taxon>
        <taxon>Candidatus Micrarchaeales</taxon>
        <taxon>Candidatus Micrarchaeaceae</taxon>
        <taxon>Candidatus Micrarchaeum</taxon>
    </lineage>
</organism>
<keyword evidence="3 5" id="KW-1133">Transmembrane helix</keyword>
<feature type="transmembrane region" description="Helical" evidence="5">
    <location>
        <begin position="7"/>
        <end position="27"/>
    </location>
</feature>
<gene>
    <name evidence="6" type="ORF">UNLARM2_0855</name>
</gene>
<feature type="transmembrane region" description="Helical" evidence="5">
    <location>
        <begin position="228"/>
        <end position="255"/>
    </location>
</feature>
<dbReference type="GO" id="GO:0022857">
    <property type="term" value="F:transmembrane transporter activity"/>
    <property type="evidence" value="ECO:0007669"/>
    <property type="project" value="InterPro"/>
</dbReference>
<feature type="transmembrane region" description="Helical" evidence="5">
    <location>
        <begin position="397"/>
        <end position="415"/>
    </location>
</feature>
<reference evidence="6 7" key="2">
    <citation type="journal article" date="2010" name="Proc. Natl. Acad. Sci. U.S.A.">
        <title>Enigmatic, ultrasmall, uncultivated Archaea.</title>
        <authorList>
            <person name="Baker B.J."/>
            <person name="Comolli L.R."/>
            <person name="Dick G.J."/>
            <person name="Hauser L.J."/>
            <person name="Hyatt D."/>
            <person name="Dill B.D."/>
            <person name="Land M.L."/>
            <person name="Verberkmoes N.C."/>
            <person name="Hettich R.L."/>
            <person name="Banfield J.F."/>
        </authorList>
    </citation>
    <scope>NUCLEOTIDE SEQUENCE [LARGE SCALE GENOMIC DNA]</scope>
    <source>
        <strain evidence="6">ARMAN-2</strain>
    </source>
</reference>
<feature type="transmembrane region" description="Helical" evidence="5">
    <location>
        <begin position="287"/>
        <end position="315"/>
    </location>
</feature>
<comment type="subcellular location">
    <subcellularLocation>
        <location evidence="1">Membrane</location>
        <topology evidence="1">Multi-pass membrane protein</topology>
    </subcellularLocation>
</comment>
<feature type="transmembrane region" description="Helical" evidence="5">
    <location>
        <begin position="187"/>
        <end position="207"/>
    </location>
</feature>
<proteinExistence type="predicted"/>